<protein>
    <submittedName>
        <fullName evidence="2">Uncharacterized protein</fullName>
    </submittedName>
</protein>
<name>A0A645GZE6_9ZZZZ</name>
<organism evidence="2">
    <name type="scientific">bioreactor metagenome</name>
    <dbReference type="NCBI Taxonomy" id="1076179"/>
    <lineage>
        <taxon>unclassified sequences</taxon>
        <taxon>metagenomes</taxon>
        <taxon>ecological metagenomes</taxon>
    </lineage>
</organism>
<sequence>MLIGSAILYKVIKAFRAEVYFKTVLLINLLCALLSQTMDAFGLGFFSAIANFLLLGTLLKLWSSLESWKEILLIALIADILTLFFFCMVAGFFAAAN</sequence>
<feature type="transmembrane region" description="Helical" evidence="1">
    <location>
        <begin position="71"/>
        <end position="96"/>
    </location>
</feature>
<proteinExistence type="predicted"/>
<comment type="caution">
    <text evidence="2">The sequence shown here is derived from an EMBL/GenBank/DDBJ whole genome shotgun (WGS) entry which is preliminary data.</text>
</comment>
<evidence type="ECO:0000313" key="2">
    <source>
        <dbReference type="EMBL" id="MPN31422.1"/>
    </source>
</evidence>
<dbReference type="EMBL" id="VSSQ01082941">
    <property type="protein sequence ID" value="MPN31422.1"/>
    <property type="molecule type" value="Genomic_DNA"/>
</dbReference>
<keyword evidence="1" id="KW-1133">Transmembrane helix</keyword>
<dbReference type="AlphaFoldDB" id="A0A645GZE6"/>
<gene>
    <name evidence="2" type="ORF">SDC9_178896</name>
</gene>
<keyword evidence="1" id="KW-0472">Membrane</keyword>
<accession>A0A645GZE6</accession>
<feature type="transmembrane region" description="Helical" evidence="1">
    <location>
        <begin position="41"/>
        <end position="59"/>
    </location>
</feature>
<keyword evidence="1" id="KW-0812">Transmembrane</keyword>
<reference evidence="2" key="1">
    <citation type="submission" date="2019-08" db="EMBL/GenBank/DDBJ databases">
        <authorList>
            <person name="Kucharzyk K."/>
            <person name="Murdoch R.W."/>
            <person name="Higgins S."/>
            <person name="Loffler F."/>
        </authorList>
    </citation>
    <scope>NUCLEOTIDE SEQUENCE</scope>
</reference>
<evidence type="ECO:0000256" key="1">
    <source>
        <dbReference type="SAM" id="Phobius"/>
    </source>
</evidence>
<feature type="transmembrane region" description="Helical" evidence="1">
    <location>
        <begin position="19"/>
        <end position="35"/>
    </location>
</feature>